<accession>A0A174FXC7</accession>
<sequence length="85" mass="9770">MKILNEEHFENVKRYAESIGDTSLQKCLDRLKSWEENPDRPSEISLCYDHAPYSFGFTQRYPDGKTGIVGGLLYHGIPDRSFAVM</sequence>
<dbReference type="AlphaFoldDB" id="A0A174FXC7"/>
<evidence type="ECO:0000313" key="2">
    <source>
        <dbReference type="Proteomes" id="UP000095333"/>
    </source>
</evidence>
<dbReference type="Proteomes" id="UP000095333">
    <property type="component" value="Unassembled WGS sequence"/>
</dbReference>
<name>A0A174FXC7_PHOVU</name>
<evidence type="ECO:0000313" key="1">
    <source>
        <dbReference type="EMBL" id="CUO54341.1"/>
    </source>
</evidence>
<evidence type="ECO:0008006" key="3">
    <source>
        <dbReference type="Google" id="ProtNLM"/>
    </source>
</evidence>
<protein>
    <recommendedName>
        <fullName evidence="3">DUF4120 domain-containing protein</fullName>
    </recommendedName>
</protein>
<gene>
    <name evidence="1" type="ORF">ERS852457_02208</name>
</gene>
<proteinExistence type="predicted"/>
<dbReference type="Pfam" id="PF13496">
    <property type="entry name" value="DUF4120"/>
    <property type="match status" value="1"/>
</dbReference>
<dbReference type="EMBL" id="CYZI01000012">
    <property type="protein sequence ID" value="CUO54341.1"/>
    <property type="molecule type" value="Genomic_DNA"/>
</dbReference>
<organism evidence="1 2">
    <name type="scientific">Phocaeicola vulgatus</name>
    <name type="common">Bacteroides vulgatus</name>
    <dbReference type="NCBI Taxonomy" id="821"/>
    <lineage>
        <taxon>Bacteria</taxon>
        <taxon>Pseudomonadati</taxon>
        <taxon>Bacteroidota</taxon>
        <taxon>Bacteroidia</taxon>
        <taxon>Bacteroidales</taxon>
        <taxon>Bacteroidaceae</taxon>
        <taxon>Phocaeicola</taxon>
    </lineage>
</organism>
<dbReference type="InterPro" id="IPR025185">
    <property type="entry name" value="DUF4120"/>
</dbReference>
<reference evidence="1 2" key="1">
    <citation type="submission" date="2015-09" db="EMBL/GenBank/DDBJ databases">
        <authorList>
            <consortium name="Pathogen Informatics"/>
        </authorList>
    </citation>
    <scope>NUCLEOTIDE SEQUENCE [LARGE SCALE GENOMIC DNA]</scope>
    <source>
        <strain evidence="1 2">2789STDY5834842</strain>
    </source>
</reference>
<dbReference type="RefSeq" id="WP_057250247.1">
    <property type="nucleotide sequence ID" value="NZ_CYZI01000012.1"/>
</dbReference>